<protein>
    <recommendedName>
        <fullName evidence="7">Cytochrome P450</fullName>
    </recommendedName>
</protein>
<keyword evidence="1" id="KW-0349">Heme</keyword>
<proteinExistence type="predicted"/>
<dbReference type="Gene3D" id="1.10.630.10">
    <property type="entry name" value="Cytochrome P450"/>
    <property type="match status" value="1"/>
</dbReference>
<keyword evidence="2" id="KW-0479">Metal-binding</keyword>
<keyword evidence="3" id="KW-0408">Iron</keyword>
<organism evidence="5 6">
    <name type="scientific">Clonostachys chloroleuca</name>
    <dbReference type="NCBI Taxonomy" id="1926264"/>
    <lineage>
        <taxon>Eukaryota</taxon>
        <taxon>Fungi</taxon>
        <taxon>Dikarya</taxon>
        <taxon>Ascomycota</taxon>
        <taxon>Pezizomycotina</taxon>
        <taxon>Sordariomycetes</taxon>
        <taxon>Hypocreomycetidae</taxon>
        <taxon>Hypocreales</taxon>
        <taxon>Bionectriaceae</taxon>
        <taxon>Clonostachys</taxon>
    </lineage>
</organism>
<evidence type="ECO:0000313" key="5">
    <source>
        <dbReference type="EMBL" id="CAI6097520.1"/>
    </source>
</evidence>
<feature type="transmembrane region" description="Helical" evidence="4">
    <location>
        <begin position="15"/>
        <end position="35"/>
    </location>
</feature>
<accession>A0AA35MIY7</accession>
<reference evidence="5" key="1">
    <citation type="submission" date="2023-01" db="EMBL/GenBank/DDBJ databases">
        <authorList>
            <person name="Piombo E."/>
        </authorList>
    </citation>
    <scope>NUCLEOTIDE SEQUENCE</scope>
</reference>
<keyword evidence="4" id="KW-0472">Membrane</keyword>
<dbReference type="InterPro" id="IPR050121">
    <property type="entry name" value="Cytochrome_P450_monoxygenase"/>
</dbReference>
<dbReference type="AlphaFoldDB" id="A0AA35MIY7"/>
<name>A0AA35MIY7_9HYPO</name>
<evidence type="ECO:0000256" key="3">
    <source>
        <dbReference type="ARBA" id="ARBA00023004"/>
    </source>
</evidence>
<evidence type="ECO:0000313" key="6">
    <source>
        <dbReference type="Proteomes" id="UP001160390"/>
    </source>
</evidence>
<evidence type="ECO:0000256" key="2">
    <source>
        <dbReference type="ARBA" id="ARBA00022723"/>
    </source>
</evidence>
<dbReference type="GO" id="GO:0005506">
    <property type="term" value="F:iron ion binding"/>
    <property type="evidence" value="ECO:0007669"/>
    <property type="project" value="InterPro"/>
</dbReference>
<comment type="caution">
    <text evidence="5">The sequence shown here is derived from an EMBL/GenBank/DDBJ whole genome shotgun (WGS) entry which is preliminary data.</text>
</comment>
<keyword evidence="6" id="KW-1185">Reference proteome</keyword>
<sequence>MSLLSLPTEFTAKHLLYILTPVFLYWVLPLLYSLLFSPLRKVPGPFLARVTRLWEFHSLWKGHSNLDFIRLHEKYGPVVRVAPNRYSFSRPEDVKTIYALGGKFLKSDFYSAMLTGDPLVDNLFPTIDDDEHRDRRRKISSLYTMSAVVTYEEAVDAMTAVFTKKLGQFANEGRPFHFPHFIRFYWADHSSSMQLESLDSKPNFNQNFSMMENESDRTGMTKGVRQVLDYLAHIGLWPDLHPWIALLRKVLGQSGKARALVVYTFGQIARLRKENVKPAENTKYTTFLQKLLDMQDSEKVTMVNIQDAAGSNLGAGSDTTAITLSSSLYYLYKHPETREAPP</sequence>
<dbReference type="Pfam" id="PF00067">
    <property type="entry name" value="p450"/>
    <property type="match status" value="1"/>
</dbReference>
<gene>
    <name evidence="5" type="ORF">CCHLO57077_00008735</name>
</gene>
<keyword evidence="4" id="KW-0812">Transmembrane</keyword>
<dbReference type="InterPro" id="IPR036396">
    <property type="entry name" value="Cyt_P450_sf"/>
</dbReference>
<dbReference type="PANTHER" id="PTHR24305:SF190">
    <property type="entry name" value="P450, PUTATIVE (EUROFUNG)-RELATED"/>
    <property type="match status" value="1"/>
</dbReference>
<dbReference type="GO" id="GO:0016705">
    <property type="term" value="F:oxidoreductase activity, acting on paired donors, with incorporation or reduction of molecular oxygen"/>
    <property type="evidence" value="ECO:0007669"/>
    <property type="project" value="InterPro"/>
</dbReference>
<evidence type="ECO:0000256" key="1">
    <source>
        <dbReference type="ARBA" id="ARBA00022617"/>
    </source>
</evidence>
<dbReference type="GO" id="GO:0004497">
    <property type="term" value="F:monooxygenase activity"/>
    <property type="evidence" value="ECO:0007669"/>
    <property type="project" value="InterPro"/>
</dbReference>
<dbReference type="EMBL" id="CABFNP030001292">
    <property type="protein sequence ID" value="CAI6097520.1"/>
    <property type="molecule type" value="Genomic_DNA"/>
</dbReference>
<dbReference type="SUPFAM" id="SSF48264">
    <property type="entry name" value="Cytochrome P450"/>
    <property type="match status" value="1"/>
</dbReference>
<dbReference type="InterPro" id="IPR001128">
    <property type="entry name" value="Cyt_P450"/>
</dbReference>
<evidence type="ECO:0008006" key="7">
    <source>
        <dbReference type="Google" id="ProtNLM"/>
    </source>
</evidence>
<dbReference type="PANTHER" id="PTHR24305">
    <property type="entry name" value="CYTOCHROME P450"/>
    <property type="match status" value="1"/>
</dbReference>
<keyword evidence="4" id="KW-1133">Transmembrane helix</keyword>
<dbReference type="Proteomes" id="UP001160390">
    <property type="component" value="Unassembled WGS sequence"/>
</dbReference>
<dbReference type="GO" id="GO:0020037">
    <property type="term" value="F:heme binding"/>
    <property type="evidence" value="ECO:0007669"/>
    <property type="project" value="InterPro"/>
</dbReference>
<evidence type="ECO:0000256" key="4">
    <source>
        <dbReference type="SAM" id="Phobius"/>
    </source>
</evidence>